<comment type="subcellular location">
    <subcellularLocation>
        <location evidence="2">Endoplasmic reticulum membrane</location>
        <topology evidence="2">Multi-pass membrane protein</topology>
    </subcellularLocation>
</comment>
<keyword evidence="7" id="KW-0276">Fatty acid metabolism</keyword>
<evidence type="ECO:0000256" key="12">
    <source>
        <dbReference type="ARBA" id="ARBA00023136"/>
    </source>
</evidence>
<evidence type="ECO:0000256" key="1">
    <source>
        <dbReference type="ARBA" id="ARBA00001947"/>
    </source>
</evidence>
<keyword evidence="3" id="KW-0444">Lipid biosynthesis</keyword>
<keyword evidence="5" id="KW-0479">Metal-binding</keyword>
<dbReference type="Pfam" id="PF04116">
    <property type="entry name" value="FA_hydroxylase"/>
    <property type="match status" value="1"/>
</dbReference>
<evidence type="ECO:0000256" key="8">
    <source>
        <dbReference type="ARBA" id="ARBA00022833"/>
    </source>
</evidence>
<keyword evidence="6" id="KW-0256">Endoplasmic reticulum</keyword>
<dbReference type="InterPro" id="IPR006694">
    <property type="entry name" value="Fatty_acid_hydroxylase"/>
</dbReference>
<evidence type="ECO:0000256" key="5">
    <source>
        <dbReference type="ARBA" id="ARBA00022723"/>
    </source>
</evidence>
<proteinExistence type="predicted"/>
<dbReference type="GO" id="GO:0080132">
    <property type="term" value="F:fatty acid 2-hydroxylase activity"/>
    <property type="evidence" value="ECO:0007669"/>
    <property type="project" value="InterPro"/>
</dbReference>
<evidence type="ECO:0000256" key="7">
    <source>
        <dbReference type="ARBA" id="ARBA00022832"/>
    </source>
</evidence>
<evidence type="ECO:0000256" key="13">
    <source>
        <dbReference type="ARBA" id="ARBA00023160"/>
    </source>
</evidence>
<evidence type="ECO:0000256" key="3">
    <source>
        <dbReference type="ARBA" id="ARBA00022516"/>
    </source>
</evidence>
<dbReference type="PANTHER" id="PTHR12863">
    <property type="entry name" value="FATTY ACID HYDROXYLASE"/>
    <property type="match status" value="1"/>
</dbReference>
<feature type="transmembrane region" description="Helical" evidence="14">
    <location>
        <begin position="116"/>
        <end position="139"/>
    </location>
</feature>
<dbReference type="InterPro" id="IPR014430">
    <property type="entry name" value="Scs7"/>
</dbReference>
<keyword evidence="4 14" id="KW-0812">Transmembrane</keyword>
<feature type="domain" description="Fatty acid hydroxylase" evidence="15">
    <location>
        <begin position="50"/>
        <end position="180"/>
    </location>
</feature>
<evidence type="ECO:0000256" key="9">
    <source>
        <dbReference type="ARBA" id="ARBA00022989"/>
    </source>
</evidence>
<reference evidence="16" key="1">
    <citation type="submission" date="2018-06" db="EMBL/GenBank/DDBJ databases">
        <authorList>
            <person name="Zhirakovskaya E."/>
        </authorList>
    </citation>
    <scope>NUCLEOTIDE SEQUENCE</scope>
</reference>
<feature type="transmembrane region" description="Helical" evidence="14">
    <location>
        <begin position="46"/>
        <end position="68"/>
    </location>
</feature>
<comment type="cofactor">
    <cofactor evidence="1">
        <name>Zn(2+)</name>
        <dbReference type="ChEBI" id="CHEBI:29105"/>
    </cofactor>
</comment>
<feature type="transmembrane region" description="Helical" evidence="14">
    <location>
        <begin position="20"/>
        <end position="40"/>
    </location>
</feature>
<evidence type="ECO:0000256" key="4">
    <source>
        <dbReference type="ARBA" id="ARBA00022692"/>
    </source>
</evidence>
<dbReference type="EMBL" id="UOFL01000079">
    <property type="protein sequence ID" value="VAW75353.1"/>
    <property type="molecule type" value="Genomic_DNA"/>
</dbReference>
<evidence type="ECO:0000256" key="11">
    <source>
        <dbReference type="ARBA" id="ARBA00023098"/>
    </source>
</evidence>
<organism evidence="16">
    <name type="scientific">hydrothermal vent metagenome</name>
    <dbReference type="NCBI Taxonomy" id="652676"/>
    <lineage>
        <taxon>unclassified sequences</taxon>
        <taxon>metagenomes</taxon>
        <taxon>ecological metagenomes</taxon>
    </lineage>
</organism>
<keyword evidence="12 14" id="KW-0472">Membrane</keyword>
<evidence type="ECO:0000256" key="2">
    <source>
        <dbReference type="ARBA" id="ARBA00004477"/>
    </source>
</evidence>
<gene>
    <name evidence="16" type="ORF">MNBD_GAMMA12-2795</name>
</gene>
<evidence type="ECO:0000313" key="16">
    <source>
        <dbReference type="EMBL" id="VAW75353.1"/>
    </source>
</evidence>
<keyword evidence="13" id="KW-0275">Fatty acid biosynthesis</keyword>
<dbReference type="PANTHER" id="PTHR12863:SF1">
    <property type="entry name" value="FATTY ACID 2-HYDROXYLASE"/>
    <property type="match status" value="1"/>
</dbReference>
<dbReference type="AlphaFoldDB" id="A0A3B0YGS2"/>
<evidence type="ECO:0000256" key="14">
    <source>
        <dbReference type="SAM" id="Phobius"/>
    </source>
</evidence>
<evidence type="ECO:0000259" key="15">
    <source>
        <dbReference type="Pfam" id="PF04116"/>
    </source>
</evidence>
<dbReference type="GO" id="GO:0006633">
    <property type="term" value="P:fatty acid biosynthetic process"/>
    <property type="evidence" value="ECO:0007669"/>
    <property type="project" value="UniProtKB-KW"/>
</dbReference>
<feature type="transmembrane region" description="Helical" evidence="14">
    <location>
        <begin position="89"/>
        <end position="110"/>
    </location>
</feature>
<protein>
    <recommendedName>
        <fullName evidence="15">Fatty acid hydroxylase domain-containing protein</fullName>
    </recommendedName>
</protein>
<evidence type="ECO:0000256" key="10">
    <source>
        <dbReference type="ARBA" id="ARBA00023002"/>
    </source>
</evidence>
<dbReference type="GO" id="GO:0005789">
    <property type="term" value="C:endoplasmic reticulum membrane"/>
    <property type="evidence" value="ECO:0007669"/>
    <property type="project" value="UniProtKB-SubCell"/>
</dbReference>
<sequence length="181" mass="21320">MINNKKTAFFSSKLNYWLELVFDIVFLAALLAYTIITFEFTMYEILGSILVGVVIWTLLEYFFHYWMFHASPFRAFRRGHAKHHVDPKGFDALPFFLPAMIFSAIAYGLYLVMPVHLALLITNVIVAGYFYYGLIHVAIHHVERDNIFLDRLKAYHELHHQVPSKYFGVTTSFWDIIFRTR</sequence>
<name>A0A3B0YGS2_9ZZZZ</name>
<keyword evidence="10" id="KW-0560">Oxidoreductase</keyword>
<keyword evidence="11" id="KW-0443">Lipid metabolism</keyword>
<dbReference type="GO" id="GO:0005506">
    <property type="term" value="F:iron ion binding"/>
    <property type="evidence" value="ECO:0007669"/>
    <property type="project" value="InterPro"/>
</dbReference>
<accession>A0A3B0YGS2</accession>
<keyword evidence="8" id="KW-0862">Zinc</keyword>
<keyword evidence="9 14" id="KW-1133">Transmembrane helix</keyword>
<evidence type="ECO:0000256" key="6">
    <source>
        <dbReference type="ARBA" id="ARBA00022824"/>
    </source>
</evidence>